<sequence length="101" mass="12135">RKEARRNSRRKREAARRRRRRRRRDSQNERANAKLRKTRARSASNRSEISELTSPEQTSSSLQLLWPRMVGMAPDRPLRSRMRAEGFKQNYVLNKPTHCYI</sequence>
<feature type="region of interest" description="Disordered" evidence="1">
    <location>
        <begin position="1"/>
        <end position="65"/>
    </location>
</feature>
<dbReference type="Proteomes" id="UP000095280">
    <property type="component" value="Unplaced"/>
</dbReference>
<accession>A0A1I8FBF1</accession>
<protein>
    <submittedName>
        <fullName evidence="3">BZIP domain-containing protein</fullName>
    </submittedName>
</protein>
<evidence type="ECO:0000313" key="2">
    <source>
        <dbReference type="Proteomes" id="UP000095280"/>
    </source>
</evidence>
<keyword evidence="2" id="KW-1185">Reference proteome</keyword>
<reference evidence="3" key="1">
    <citation type="submission" date="2016-11" db="UniProtKB">
        <authorList>
            <consortium name="WormBaseParasite"/>
        </authorList>
    </citation>
    <scope>IDENTIFICATION</scope>
</reference>
<feature type="compositionally biased region" description="Basic residues" evidence="1">
    <location>
        <begin position="7"/>
        <end position="24"/>
    </location>
</feature>
<dbReference type="WBParaSite" id="maker-unitig_28119-snap-gene-0.2-mRNA-1">
    <property type="protein sequence ID" value="maker-unitig_28119-snap-gene-0.2-mRNA-1"/>
    <property type="gene ID" value="maker-unitig_28119-snap-gene-0.2"/>
</dbReference>
<evidence type="ECO:0000256" key="1">
    <source>
        <dbReference type="SAM" id="MobiDB-lite"/>
    </source>
</evidence>
<organism evidence="2 3">
    <name type="scientific">Macrostomum lignano</name>
    <dbReference type="NCBI Taxonomy" id="282301"/>
    <lineage>
        <taxon>Eukaryota</taxon>
        <taxon>Metazoa</taxon>
        <taxon>Spiralia</taxon>
        <taxon>Lophotrochozoa</taxon>
        <taxon>Platyhelminthes</taxon>
        <taxon>Rhabditophora</taxon>
        <taxon>Macrostomorpha</taxon>
        <taxon>Macrostomida</taxon>
        <taxon>Macrostomidae</taxon>
        <taxon>Macrostomum</taxon>
    </lineage>
</organism>
<evidence type="ECO:0000313" key="3">
    <source>
        <dbReference type="WBParaSite" id="maker-unitig_28119-snap-gene-0.2-mRNA-1"/>
    </source>
</evidence>
<dbReference type="AlphaFoldDB" id="A0A1I8FBF1"/>
<feature type="compositionally biased region" description="Polar residues" evidence="1">
    <location>
        <begin position="41"/>
        <end position="63"/>
    </location>
</feature>
<proteinExistence type="predicted"/>
<name>A0A1I8FBF1_9PLAT</name>